<keyword evidence="2" id="KW-0456">Lyase</keyword>
<dbReference type="SUPFAM" id="SSF53639">
    <property type="entry name" value="AraD/HMP-PK domain-like"/>
    <property type="match status" value="1"/>
</dbReference>
<gene>
    <name evidence="4" type="ORF">HPTL_0523</name>
</gene>
<evidence type="ECO:0000256" key="1">
    <source>
        <dbReference type="ARBA" id="ARBA00022723"/>
    </source>
</evidence>
<dbReference type="Proteomes" id="UP000262004">
    <property type="component" value="Chromosome"/>
</dbReference>
<dbReference type="GO" id="GO:0019323">
    <property type="term" value="P:pentose catabolic process"/>
    <property type="evidence" value="ECO:0007669"/>
    <property type="project" value="TreeGrafter"/>
</dbReference>
<dbReference type="PANTHER" id="PTHR22789">
    <property type="entry name" value="FUCULOSE PHOSPHATE ALDOLASE"/>
    <property type="match status" value="1"/>
</dbReference>
<dbReference type="GO" id="GO:0016832">
    <property type="term" value="F:aldehyde-lyase activity"/>
    <property type="evidence" value="ECO:0007669"/>
    <property type="project" value="TreeGrafter"/>
</dbReference>
<reference evidence="4 5" key="1">
    <citation type="submission" date="2018-04" db="EMBL/GenBank/DDBJ databases">
        <title>Complete genome sequence of Hydrogenophilus thermoluteolus TH-1.</title>
        <authorList>
            <person name="Arai H."/>
        </authorList>
    </citation>
    <scope>NUCLEOTIDE SEQUENCE [LARGE SCALE GENOMIC DNA]</scope>
    <source>
        <strain evidence="4 5">TH-1</strain>
    </source>
</reference>
<evidence type="ECO:0000313" key="5">
    <source>
        <dbReference type="Proteomes" id="UP000262004"/>
    </source>
</evidence>
<dbReference type="GO" id="GO:0046872">
    <property type="term" value="F:metal ion binding"/>
    <property type="evidence" value="ECO:0007669"/>
    <property type="project" value="UniProtKB-KW"/>
</dbReference>
<evidence type="ECO:0000259" key="3">
    <source>
        <dbReference type="SMART" id="SM01007"/>
    </source>
</evidence>
<keyword evidence="1" id="KW-0479">Metal-binding</keyword>
<organism evidence="4 5">
    <name type="scientific">Hydrogenophilus thermoluteolus</name>
    <name type="common">Pseudomonas hydrogenothermophila</name>
    <dbReference type="NCBI Taxonomy" id="297"/>
    <lineage>
        <taxon>Bacteria</taxon>
        <taxon>Pseudomonadati</taxon>
        <taxon>Pseudomonadota</taxon>
        <taxon>Hydrogenophilia</taxon>
        <taxon>Hydrogenophilales</taxon>
        <taxon>Hydrogenophilaceae</taxon>
        <taxon>Hydrogenophilus</taxon>
    </lineage>
</organism>
<feature type="domain" description="Class II aldolase/adducin N-terminal" evidence="3">
    <location>
        <begin position="13"/>
        <end position="188"/>
    </location>
</feature>
<evidence type="ECO:0000256" key="2">
    <source>
        <dbReference type="ARBA" id="ARBA00023239"/>
    </source>
</evidence>
<dbReference type="InterPro" id="IPR036409">
    <property type="entry name" value="Aldolase_II/adducin_N_sf"/>
</dbReference>
<dbReference type="EMBL" id="AP018558">
    <property type="protein sequence ID" value="BBD76791.1"/>
    <property type="molecule type" value="Genomic_DNA"/>
</dbReference>
<dbReference type="GO" id="GO:0005829">
    <property type="term" value="C:cytosol"/>
    <property type="evidence" value="ECO:0007669"/>
    <property type="project" value="TreeGrafter"/>
</dbReference>
<proteinExistence type="predicted"/>
<accession>A0A2Z6DWG3</accession>
<dbReference type="Pfam" id="PF00596">
    <property type="entry name" value="Aldolase_II"/>
    <property type="match status" value="1"/>
</dbReference>
<dbReference type="InterPro" id="IPR050197">
    <property type="entry name" value="Aldolase_class_II_sugar_metab"/>
</dbReference>
<dbReference type="Gene3D" id="3.40.225.10">
    <property type="entry name" value="Class II aldolase/adducin N-terminal domain"/>
    <property type="match status" value="1"/>
</dbReference>
<dbReference type="SMART" id="SM01007">
    <property type="entry name" value="Aldolase_II"/>
    <property type="match status" value="1"/>
</dbReference>
<sequence>MTQTETSENTIASALVATMQAMRTHGLNVGAAGNASARHPESGMWITPTGISAETLTPQQIVWVDATGQAHGAWRPSSEWHFHLAIYRARPDVGAVVHCHSLAATALACHRREIPPFHYMIAEFGGQTVRCARYARFGSEALADAIVEALEDRLACLLANHGLVAVGRDLAQALHLAEALETLCKQYLFAHALGEPVWLSDAEMADVLDAFRSYGQQPRTTGEHLSE</sequence>
<name>A0A2Z6DWG3_HYDTE</name>
<dbReference type="AlphaFoldDB" id="A0A2Z6DWG3"/>
<dbReference type="OrthoDB" id="5500703at2"/>
<evidence type="ECO:0000313" key="4">
    <source>
        <dbReference type="EMBL" id="BBD76791.1"/>
    </source>
</evidence>
<dbReference type="RefSeq" id="WP_119334603.1">
    <property type="nucleotide sequence ID" value="NZ_AP018558.1"/>
</dbReference>
<keyword evidence="5" id="KW-1185">Reference proteome</keyword>
<dbReference type="PANTHER" id="PTHR22789:SF0">
    <property type="entry name" value="3-OXO-TETRONATE 4-PHOSPHATE DECARBOXYLASE-RELATED"/>
    <property type="match status" value="1"/>
</dbReference>
<dbReference type="KEGG" id="htl:HPTL_0523"/>
<protein>
    <submittedName>
        <fullName evidence="4">Fuculose phosphate aldolase</fullName>
    </submittedName>
</protein>
<dbReference type="InterPro" id="IPR001303">
    <property type="entry name" value="Aldolase_II/adducin_N"/>
</dbReference>